<accession>A0ABS1U3U1</accession>
<dbReference type="EMBL" id="JAETWB010000002">
    <property type="protein sequence ID" value="MBL6077966.1"/>
    <property type="molecule type" value="Genomic_DNA"/>
</dbReference>
<comment type="subunit">
    <text evidence="3">UreD, UreF and UreG form a complex that acts as a GTP-hydrolysis-dependent molecular chaperone, activating the urease apoprotein by helping to assemble the nickel containing metallocenter of UreC. The UreE protein probably delivers the nickel.</text>
</comment>
<evidence type="ECO:0000313" key="5">
    <source>
        <dbReference type="Proteomes" id="UP000660885"/>
    </source>
</evidence>
<proteinExistence type="inferred from homology"/>
<name>A0ABS1U3U1_9PROT</name>
<dbReference type="InterPro" id="IPR002669">
    <property type="entry name" value="UreD"/>
</dbReference>
<evidence type="ECO:0000256" key="1">
    <source>
        <dbReference type="ARBA" id="ARBA00007177"/>
    </source>
</evidence>
<dbReference type="PANTHER" id="PTHR33643">
    <property type="entry name" value="UREASE ACCESSORY PROTEIN D"/>
    <property type="match status" value="1"/>
</dbReference>
<protein>
    <recommendedName>
        <fullName evidence="3">Urease accessory protein UreD</fullName>
    </recommendedName>
</protein>
<comment type="function">
    <text evidence="3">Required for maturation of urease via the functional incorporation of the urease nickel metallocenter.</text>
</comment>
<gene>
    <name evidence="3" type="primary">ureD</name>
    <name evidence="4" type="ORF">JMJ56_08115</name>
</gene>
<dbReference type="PANTHER" id="PTHR33643:SF1">
    <property type="entry name" value="UREASE ACCESSORY PROTEIN D"/>
    <property type="match status" value="1"/>
</dbReference>
<keyword evidence="5" id="KW-1185">Reference proteome</keyword>
<evidence type="ECO:0000256" key="2">
    <source>
        <dbReference type="ARBA" id="ARBA00023186"/>
    </source>
</evidence>
<dbReference type="RefSeq" id="WP_202831120.1">
    <property type="nucleotide sequence ID" value="NZ_JAETWB010000002.1"/>
</dbReference>
<organism evidence="4 5">
    <name type="scientific">Belnapia arida</name>
    <dbReference type="NCBI Taxonomy" id="2804533"/>
    <lineage>
        <taxon>Bacteria</taxon>
        <taxon>Pseudomonadati</taxon>
        <taxon>Pseudomonadota</taxon>
        <taxon>Alphaproteobacteria</taxon>
        <taxon>Acetobacterales</taxon>
        <taxon>Roseomonadaceae</taxon>
        <taxon>Belnapia</taxon>
    </lineage>
</organism>
<evidence type="ECO:0000313" key="4">
    <source>
        <dbReference type="EMBL" id="MBL6077966.1"/>
    </source>
</evidence>
<sequence length="282" mass="29467">MPCSAAMPRDAPAPPFRHQRADGAFELGFAPSPRGTVLRHLFQQAPLRVLFPNPEPGEPPTAALLNCAGGLAGGDALRQSVRLEPGARATLCTAAAEKLYRSLGPETRIGTHLSLGAGAVLEWLPQEAILFDGARMARRMQVDLAEGARLLAVEMLVFGRAAAGERMRTGSVLDSWRLRGPGGLLWADALAFDDPEAALAAPFGFGGAEAMAMLLLAAPEAEAMRDLLREAGAAATLPRPGLLLARWLGGASAVRRAAGAAIAAVRGAALGLPPRLPRLWTT</sequence>
<keyword evidence="3" id="KW-0963">Cytoplasm</keyword>
<keyword evidence="3" id="KW-0996">Nickel insertion</keyword>
<dbReference type="Pfam" id="PF01774">
    <property type="entry name" value="UreD"/>
    <property type="match status" value="1"/>
</dbReference>
<comment type="subcellular location">
    <subcellularLocation>
        <location evidence="3">Cytoplasm</location>
    </subcellularLocation>
</comment>
<dbReference type="Proteomes" id="UP000660885">
    <property type="component" value="Unassembled WGS sequence"/>
</dbReference>
<reference evidence="4 5" key="1">
    <citation type="submission" date="2021-01" db="EMBL/GenBank/DDBJ databases">
        <title>Belnapia mucosa sp. nov. and Belnapia arida sp. nov., isolated from the Tabernas Desert (Almeria, Spain).</title>
        <authorList>
            <person name="Molina-Menor E."/>
            <person name="Vidal-Verdu A."/>
            <person name="Calonge A."/>
            <person name="Satari L."/>
            <person name="Pereto J."/>
            <person name="Porcar M."/>
        </authorList>
    </citation>
    <scope>NUCLEOTIDE SEQUENCE [LARGE SCALE GENOMIC DNA]</scope>
    <source>
        <strain evidence="4 5">T18</strain>
    </source>
</reference>
<keyword evidence="2 3" id="KW-0143">Chaperone</keyword>
<dbReference type="HAMAP" id="MF_01384">
    <property type="entry name" value="UreD"/>
    <property type="match status" value="1"/>
</dbReference>
<comment type="caution">
    <text evidence="4">The sequence shown here is derived from an EMBL/GenBank/DDBJ whole genome shotgun (WGS) entry which is preliminary data.</text>
</comment>
<evidence type="ECO:0000256" key="3">
    <source>
        <dbReference type="HAMAP-Rule" id="MF_01384"/>
    </source>
</evidence>
<comment type="similarity">
    <text evidence="1 3">Belongs to the UreD family.</text>
</comment>